<evidence type="ECO:0000256" key="1">
    <source>
        <dbReference type="ARBA" id="ARBA00023125"/>
    </source>
</evidence>
<feature type="DNA-binding region" description="H-T-H motif" evidence="2">
    <location>
        <begin position="265"/>
        <end position="284"/>
    </location>
</feature>
<dbReference type="Proteomes" id="UP000011666">
    <property type="component" value="Unassembled WGS sequence"/>
</dbReference>
<dbReference type="InterPro" id="IPR050109">
    <property type="entry name" value="HTH-type_TetR-like_transc_reg"/>
</dbReference>
<dbReference type="SUPFAM" id="SSF48498">
    <property type="entry name" value="Tetracyclin repressor-like, C-terminal domain"/>
    <property type="match status" value="2"/>
</dbReference>
<dbReference type="RefSeq" id="WP_007620733.1">
    <property type="nucleotide sequence ID" value="NZ_BANX01000016.1"/>
</dbReference>
<dbReference type="PROSITE" id="PS50977">
    <property type="entry name" value="HTH_TETR_2"/>
    <property type="match status" value="2"/>
</dbReference>
<dbReference type="STRING" id="1223545.GS4_16_00500"/>
<dbReference type="Gene3D" id="1.10.357.10">
    <property type="entry name" value="Tetracycline Repressor, domain 2"/>
    <property type="match status" value="2"/>
</dbReference>
<comment type="caution">
    <text evidence="4">The sequence shown here is derived from an EMBL/GenBank/DDBJ whole genome shotgun (WGS) entry which is preliminary data.</text>
</comment>
<keyword evidence="5" id="KW-1185">Reference proteome</keyword>
<evidence type="ECO:0000256" key="2">
    <source>
        <dbReference type="PROSITE-ProRule" id="PRU00335"/>
    </source>
</evidence>
<dbReference type="eggNOG" id="COG1309">
    <property type="taxonomic scope" value="Bacteria"/>
</dbReference>
<dbReference type="PRINTS" id="PR00455">
    <property type="entry name" value="HTHTETR"/>
</dbReference>
<feature type="DNA-binding region" description="H-T-H motif" evidence="2">
    <location>
        <begin position="41"/>
        <end position="60"/>
    </location>
</feature>
<keyword evidence="1 2" id="KW-0238">DNA-binding</keyword>
<dbReference type="OrthoDB" id="5242520at2"/>
<gene>
    <name evidence="4" type="ORF">GS4_16_00500</name>
</gene>
<dbReference type="AlphaFoldDB" id="M0QIS2"/>
<evidence type="ECO:0000313" key="4">
    <source>
        <dbReference type="EMBL" id="GAC68520.1"/>
    </source>
</evidence>
<dbReference type="EMBL" id="BANX01000016">
    <property type="protein sequence ID" value="GAC68520.1"/>
    <property type="molecule type" value="Genomic_DNA"/>
</dbReference>
<reference evidence="4 5" key="1">
    <citation type="submission" date="2013-01" db="EMBL/GenBank/DDBJ databases">
        <title>Whole genome shotgun sequence of Gordonia soli NBRC 108243.</title>
        <authorList>
            <person name="Isaki-Nakamura S."/>
            <person name="Hosoyama A."/>
            <person name="Tsuchikane K."/>
            <person name="Ando Y."/>
            <person name="Baba S."/>
            <person name="Ohji S."/>
            <person name="Hamada M."/>
            <person name="Tamura T."/>
            <person name="Yamazoe A."/>
            <person name="Yamazaki S."/>
            <person name="Fujita N."/>
        </authorList>
    </citation>
    <scope>NUCLEOTIDE SEQUENCE [LARGE SCALE GENOMIC DNA]</scope>
    <source>
        <strain evidence="4 5">NBRC 108243</strain>
    </source>
</reference>
<dbReference type="InterPro" id="IPR001647">
    <property type="entry name" value="HTH_TetR"/>
</dbReference>
<name>M0QIS2_9ACTN</name>
<dbReference type="GO" id="GO:0000976">
    <property type="term" value="F:transcription cis-regulatory region binding"/>
    <property type="evidence" value="ECO:0007669"/>
    <property type="project" value="TreeGrafter"/>
</dbReference>
<evidence type="ECO:0000313" key="5">
    <source>
        <dbReference type="Proteomes" id="UP000011666"/>
    </source>
</evidence>
<dbReference type="SUPFAM" id="SSF46689">
    <property type="entry name" value="Homeodomain-like"/>
    <property type="match status" value="2"/>
</dbReference>
<dbReference type="InterPro" id="IPR049397">
    <property type="entry name" value="EthR_C"/>
</dbReference>
<dbReference type="InterPro" id="IPR036271">
    <property type="entry name" value="Tet_transcr_reg_TetR-rel_C_sf"/>
</dbReference>
<feature type="domain" description="HTH tetR-type" evidence="3">
    <location>
        <begin position="242"/>
        <end position="302"/>
    </location>
</feature>
<proteinExistence type="predicted"/>
<evidence type="ECO:0000259" key="3">
    <source>
        <dbReference type="PROSITE" id="PS50977"/>
    </source>
</evidence>
<dbReference type="Pfam" id="PF21313">
    <property type="entry name" value="EthR_C"/>
    <property type="match status" value="2"/>
</dbReference>
<dbReference type="PANTHER" id="PTHR30055">
    <property type="entry name" value="HTH-TYPE TRANSCRIPTIONAL REGULATOR RUTR"/>
    <property type="match status" value="1"/>
</dbReference>
<organism evidence="4 5">
    <name type="scientific">Gordonia soli NBRC 108243</name>
    <dbReference type="NCBI Taxonomy" id="1223545"/>
    <lineage>
        <taxon>Bacteria</taxon>
        <taxon>Bacillati</taxon>
        <taxon>Actinomycetota</taxon>
        <taxon>Actinomycetes</taxon>
        <taxon>Mycobacteriales</taxon>
        <taxon>Gordoniaceae</taxon>
        <taxon>Gordonia</taxon>
    </lineage>
</organism>
<feature type="domain" description="HTH tetR-type" evidence="3">
    <location>
        <begin position="18"/>
        <end position="78"/>
    </location>
</feature>
<dbReference type="PANTHER" id="PTHR30055:SF184">
    <property type="entry name" value="HTH-TYPE TRANSCRIPTIONAL REGULATOR ETHR"/>
    <property type="match status" value="1"/>
</dbReference>
<sequence length="432" mass="46236">MTRGSFARKRPREFDGSSSAELAVLDATERLLGEIPLQDLTVADILRAAGLSRANFYHYFANKYDVLVALVGRAFDESYGSDPPWATSPGPSRAKQMGVSLGHTLDMWSKHGPVFQAVIEHMHSEPSVAAAWQRMFARFVDATAEQISFERDAGRAPDGPPATMVASMLVGGSERVFYVSSRGLDSRLPTIDDVVEPLSAVTEAATYGGRRGDDTGVPTVEGVGVADVADALSSVAVAEPETGTAGSILQAMRELLVDEALDALSVAKILERAGISRASFYFYYRSKEDAFIALFRAAAVGIVNGLSGLAAIERIDPDAFAGQVRQWIDLQGFAGPVIRNAVHVWPRLPELRAEYLGAMNAMESVLEAIITADRAAGTAPGGPPPPQFAATVLWTIERAVAGALAGEEYLDDIDAVIDMVAQLLYASLYGRR</sequence>
<dbReference type="InterPro" id="IPR009057">
    <property type="entry name" value="Homeodomain-like_sf"/>
</dbReference>
<dbReference type="Pfam" id="PF00440">
    <property type="entry name" value="TetR_N"/>
    <property type="match status" value="2"/>
</dbReference>
<accession>M0QIS2</accession>
<dbReference type="GO" id="GO:0003700">
    <property type="term" value="F:DNA-binding transcription factor activity"/>
    <property type="evidence" value="ECO:0007669"/>
    <property type="project" value="TreeGrafter"/>
</dbReference>
<protein>
    <submittedName>
        <fullName evidence="4">Putative TetR family transcriptional regulator</fullName>
    </submittedName>
</protein>
<dbReference type="Gene3D" id="1.10.10.60">
    <property type="entry name" value="Homeodomain-like"/>
    <property type="match status" value="2"/>
</dbReference>